<protein>
    <submittedName>
        <fullName evidence="1">ORF44</fullName>
    </submittedName>
</protein>
<dbReference type="PIR" id="S28770">
    <property type="entry name" value="S28770"/>
</dbReference>
<accession>Q32439</accession>
<keyword evidence="1" id="KW-0150">Chloroplast</keyword>
<dbReference type="AlphaFoldDB" id="Q32439"/>
<organism evidence="1">
    <name type="scientific">Hordeum vulgare</name>
    <name type="common">Barley</name>
    <dbReference type="NCBI Taxonomy" id="4513"/>
    <lineage>
        <taxon>Eukaryota</taxon>
        <taxon>Viridiplantae</taxon>
        <taxon>Streptophyta</taxon>
        <taxon>Embryophyta</taxon>
        <taxon>Tracheophyta</taxon>
        <taxon>Spermatophyta</taxon>
        <taxon>Magnoliopsida</taxon>
        <taxon>Liliopsida</taxon>
        <taxon>Poales</taxon>
        <taxon>Poaceae</taxon>
        <taxon>BOP clade</taxon>
        <taxon>Pooideae</taxon>
        <taxon>Triticodae</taxon>
        <taxon>Triticeae</taxon>
        <taxon>Hordeinae</taxon>
        <taxon>Hordeum</taxon>
    </lineage>
</organism>
<evidence type="ECO:0000313" key="1">
    <source>
        <dbReference type="EMBL" id="CAA36977.1"/>
    </source>
</evidence>
<geneLocation type="chloroplast" evidence="1"/>
<keyword evidence="1" id="KW-0934">Plastid</keyword>
<reference evidence="1" key="1">
    <citation type="journal article" date="1990" name="Curr. Genet.">
        <title>Sequence and transcriptional analysis of the barley ctDNA region upstream of psbD-psbC encoding trnK(UUU), rps16, trnQ(UUG), psbK, psbI, and trnS(GCU).</title>
        <authorList>
            <person name="Sexton T.B."/>
            <person name="Jones J.T."/>
            <person name="Mullet J.E."/>
        </authorList>
    </citation>
    <scope>NUCLEOTIDE SEQUENCE</scope>
</reference>
<proteinExistence type="predicted"/>
<dbReference type="EMBL" id="X52765">
    <property type="protein sequence ID" value="CAA36977.1"/>
    <property type="molecule type" value="Genomic_DNA"/>
</dbReference>
<name>Q32439_HORVU</name>
<sequence length="44" mass="5188">MYETNPICKKKKKLNFYSWRPGFRPGSLDKNPKIKSETKNITTV</sequence>